<name>A0AAN0VJ80_9RHOB</name>
<evidence type="ECO:0000256" key="2">
    <source>
        <dbReference type="RuleBase" id="RU000363"/>
    </source>
</evidence>
<dbReference type="Pfam" id="PF00106">
    <property type="entry name" value="adh_short"/>
    <property type="match status" value="1"/>
</dbReference>
<dbReference type="PRINTS" id="PR00081">
    <property type="entry name" value="GDHRDH"/>
</dbReference>
<reference evidence="3 4" key="1">
    <citation type="journal article" date="2014" name="ISME J.">
        <title>Adaptation of an abundant Roseobacter RCA organism to pelagic systems revealed by genomic and transcriptomic analyses.</title>
        <authorList>
            <person name="Voget S."/>
            <person name="Wemheuer B."/>
            <person name="Brinkhoff T."/>
            <person name="Vollmers J."/>
            <person name="Dietrich S."/>
            <person name="Giebel H.A."/>
            <person name="Beardsley C."/>
            <person name="Sardemann C."/>
            <person name="Bakenhus I."/>
            <person name="Billerbeck S."/>
            <person name="Daniel R."/>
            <person name="Simon M."/>
        </authorList>
    </citation>
    <scope>NUCLEOTIDE SEQUENCE [LARGE SCALE GENOMIC DNA]</scope>
    <source>
        <strain evidence="3 4">RCA23</strain>
    </source>
</reference>
<protein>
    <submittedName>
        <fullName evidence="3">Oxidoreductase</fullName>
    </submittedName>
</protein>
<dbReference type="RefSeq" id="WP_044050499.1">
    <property type="nucleotide sequence ID" value="NZ_CP003984.1"/>
</dbReference>
<dbReference type="EMBL" id="CP003984">
    <property type="protein sequence ID" value="AII87849.1"/>
    <property type="molecule type" value="Genomic_DNA"/>
</dbReference>
<evidence type="ECO:0000313" key="3">
    <source>
        <dbReference type="EMBL" id="AII87849.1"/>
    </source>
</evidence>
<dbReference type="InterPro" id="IPR002347">
    <property type="entry name" value="SDR_fam"/>
</dbReference>
<dbReference type="PRINTS" id="PR00080">
    <property type="entry name" value="SDRFAMILY"/>
</dbReference>
<dbReference type="AlphaFoldDB" id="A0AAN0VJ80"/>
<evidence type="ECO:0000313" key="4">
    <source>
        <dbReference type="Proteomes" id="UP000028680"/>
    </source>
</evidence>
<dbReference type="Gene3D" id="3.40.50.720">
    <property type="entry name" value="NAD(P)-binding Rossmann-like Domain"/>
    <property type="match status" value="1"/>
</dbReference>
<comment type="similarity">
    <text evidence="1 2">Belongs to the short-chain dehydrogenases/reductases (SDR) family.</text>
</comment>
<keyword evidence="4" id="KW-1185">Reference proteome</keyword>
<sequence length="249" mass="26235">MSLDLNNKKALVTGGARGIGFATVEALAKAGAEVTFTARNQPSIDKALGELPEGVTARGVICDATDQPAVKALMAVGFDILVNNAGVINPIGRMTDVDIGDWAKNVEINLTSAFYVIQQALPYMIKNGGTIVNLSSGAAHNPMEGWSAYCSSKAGVAMLTRCVDKEYGEQGVRIFGFAPGVVDTGMQGSIRESGINPVSDLKRSDLAPAWEPAHGIAWLCTSAADELVGSEIDVRHEDFRRRAGLEIAA</sequence>
<dbReference type="KEGG" id="ptp:RCA23_c23260"/>
<accession>A0AAN0VJ80</accession>
<dbReference type="PANTHER" id="PTHR43943:SF2">
    <property type="entry name" value="DEHYDROGENASE_REDUCTASE 4"/>
    <property type="match status" value="1"/>
</dbReference>
<organism evidence="3 4">
    <name type="scientific">Planktomarina temperata RCA23</name>
    <dbReference type="NCBI Taxonomy" id="666509"/>
    <lineage>
        <taxon>Bacteria</taxon>
        <taxon>Pseudomonadati</taxon>
        <taxon>Pseudomonadota</taxon>
        <taxon>Alphaproteobacteria</taxon>
        <taxon>Rhodobacterales</taxon>
        <taxon>Paracoccaceae</taxon>
        <taxon>Planktomarina</taxon>
    </lineage>
</organism>
<dbReference type="SUPFAM" id="SSF51735">
    <property type="entry name" value="NAD(P)-binding Rossmann-fold domains"/>
    <property type="match status" value="1"/>
</dbReference>
<dbReference type="Proteomes" id="UP000028680">
    <property type="component" value="Chromosome"/>
</dbReference>
<dbReference type="CDD" id="cd05233">
    <property type="entry name" value="SDR_c"/>
    <property type="match status" value="1"/>
</dbReference>
<proteinExistence type="inferred from homology"/>
<dbReference type="PANTHER" id="PTHR43943">
    <property type="entry name" value="DEHYDROGENASE/REDUCTASE (SDR FAMILY) MEMBER 4"/>
    <property type="match status" value="1"/>
</dbReference>
<dbReference type="InterPro" id="IPR036291">
    <property type="entry name" value="NAD(P)-bd_dom_sf"/>
</dbReference>
<gene>
    <name evidence="3" type="ORF">RCA23_c23260</name>
</gene>
<evidence type="ECO:0000256" key="1">
    <source>
        <dbReference type="ARBA" id="ARBA00006484"/>
    </source>
</evidence>